<dbReference type="GO" id="GO:0003700">
    <property type="term" value="F:DNA-binding transcription factor activity"/>
    <property type="evidence" value="ECO:0007669"/>
    <property type="project" value="InterPro"/>
</dbReference>
<keyword evidence="1" id="KW-0805">Transcription regulation</keyword>
<dbReference type="PANTHER" id="PTHR43537:SF50">
    <property type="entry name" value="TRANSCRIPTIONAL REGULATORY PROTEIN"/>
    <property type="match status" value="1"/>
</dbReference>
<dbReference type="InterPro" id="IPR011711">
    <property type="entry name" value="GntR_C"/>
</dbReference>
<dbReference type="SMART" id="SM00895">
    <property type="entry name" value="FCD"/>
    <property type="match status" value="1"/>
</dbReference>
<reference evidence="5 6" key="1">
    <citation type="journal article" date="2011" name="Syst. Appl. Microbiol.">
        <title>Defluviimonas denitrificans gen. nov., sp. nov., and Pararhodobacter aggregans gen. nov., sp. nov., non-phototrophic Rhodobacteraceae from the biofilter of a marine aquaculture.</title>
        <authorList>
            <person name="Foesel B.U."/>
            <person name="Drake H.L."/>
            <person name="Schramm A."/>
        </authorList>
    </citation>
    <scope>NUCLEOTIDE SEQUENCE [LARGE SCALE GENOMIC DNA]</scope>
    <source>
        <strain evidence="5 6">D1-19</strain>
    </source>
</reference>
<evidence type="ECO:0000256" key="2">
    <source>
        <dbReference type="ARBA" id="ARBA00023125"/>
    </source>
</evidence>
<keyword evidence="3" id="KW-0804">Transcription</keyword>
<dbReference type="Gene3D" id="1.10.10.10">
    <property type="entry name" value="Winged helix-like DNA-binding domain superfamily/Winged helix DNA-binding domain"/>
    <property type="match status" value="1"/>
</dbReference>
<dbReference type="SMART" id="SM00345">
    <property type="entry name" value="HTH_GNTR"/>
    <property type="match status" value="1"/>
</dbReference>
<gene>
    <name evidence="5" type="ORF">DDE23_20300</name>
</gene>
<dbReference type="InterPro" id="IPR036388">
    <property type="entry name" value="WH-like_DNA-bd_sf"/>
</dbReference>
<dbReference type="EMBL" id="QDDR01000013">
    <property type="protein sequence ID" value="PVE45608.1"/>
    <property type="molecule type" value="Genomic_DNA"/>
</dbReference>
<keyword evidence="6" id="KW-1185">Reference proteome</keyword>
<dbReference type="GO" id="GO:0003677">
    <property type="term" value="F:DNA binding"/>
    <property type="evidence" value="ECO:0007669"/>
    <property type="project" value="UniProtKB-KW"/>
</dbReference>
<keyword evidence="2" id="KW-0238">DNA-binding</keyword>
<dbReference type="OrthoDB" id="7618373at2"/>
<dbReference type="Proteomes" id="UP000244810">
    <property type="component" value="Unassembled WGS sequence"/>
</dbReference>
<accession>A0A2T7ULT8</accession>
<dbReference type="SUPFAM" id="SSF46785">
    <property type="entry name" value="Winged helix' DNA-binding domain"/>
    <property type="match status" value="1"/>
</dbReference>
<evidence type="ECO:0000313" key="5">
    <source>
        <dbReference type="EMBL" id="PVE45608.1"/>
    </source>
</evidence>
<dbReference type="Gene3D" id="1.20.120.530">
    <property type="entry name" value="GntR ligand-binding domain-like"/>
    <property type="match status" value="1"/>
</dbReference>
<dbReference type="PROSITE" id="PS50949">
    <property type="entry name" value="HTH_GNTR"/>
    <property type="match status" value="1"/>
</dbReference>
<dbReference type="PANTHER" id="PTHR43537">
    <property type="entry name" value="TRANSCRIPTIONAL REGULATOR, GNTR FAMILY"/>
    <property type="match status" value="1"/>
</dbReference>
<dbReference type="Pfam" id="PF00392">
    <property type="entry name" value="GntR"/>
    <property type="match status" value="1"/>
</dbReference>
<evidence type="ECO:0000256" key="1">
    <source>
        <dbReference type="ARBA" id="ARBA00023015"/>
    </source>
</evidence>
<comment type="caution">
    <text evidence="5">The sequence shown here is derived from an EMBL/GenBank/DDBJ whole genome shotgun (WGS) entry which is preliminary data.</text>
</comment>
<dbReference type="InterPro" id="IPR036390">
    <property type="entry name" value="WH_DNA-bd_sf"/>
</dbReference>
<proteinExistence type="predicted"/>
<evidence type="ECO:0000256" key="3">
    <source>
        <dbReference type="ARBA" id="ARBA00023163"/>
    </source>
</evidence>
<dbReference type="AlphaFoldDB" id="A0A2T7ULT8"/>
<dbReference type="InterPro" id="IPR008920">
    <property type="entry name" value="TF_FadR/GntR_C"/>
</dbReference>
<name>A0A2T7ULT8_9RHOB</name>
<dbReference type="SUPFAM" id="SSF48008">
    <property type="entry name" value="GntR ligand-binding domain-like"/>
    <property type="match status" value="1"/>
</dbReference>
<feature type="domain" description="HTH gntR-type" evidence="4">
    <location>
        <begin position="10"/>
        <end position="77"/>
    </location>
</feature>
<organism evidence="5 6">
    <name type="scientific">Pararhodobacter aggregans</name>
    <dbReference type="NCBI Taxonomy" id="404875"/>
    <lineage>
        <taxon>Bacteria</taxon>
        <taxon>Pseudomonadati</taxon>
        <taxon>Pseudomonadota</taxon>
        <taxon>Alphaproteobacteria</taxon>
        <taxon>Rhodobacterales</taxon>
        <taxon>Paracoccaceae</taxon>
        <taxon>Pararhodobacter</taxon>
    </lineage>
</organism>
<dbReference type="Pfam" id="PF07729">
    <property type="entry name" value="FCD"/>
    <property type="match status" value="1"/>
</dbReference>
<evidence type="ECO:0000259" key="4">
    <source>
        <dbReference type="PROSITE" id="PS50949"/>
    </source>
</evidence>
<evidence type="ECO:0000313" key="6">
    <source>
        <dbReference type="Proteomes" id="UP000244810"/>
    </source>
</evidence>
<dbReference type="PRINTS" id="PR00035">
    <property type="entry name" value="HTHGNTR"/>
</dbReference>
<dbReference type="CDD" id="cd07377">
    <property type="entry name" value="WHTH_GntR"/>
    <property type="match status" value="1"/>
</dbReference>
<protein>
    <submittedName>
        <fullName evidence="5">GntR family transcriptional regulator</fullName>
    </submittedName>
</protein>
<dbReference type="RefSeq" id="WP_107754920.1">
    <property type="nucleotide sequence ID" value="NZ_QBKF01000018.1"/>
</dbReference>
<sequence length="222" mass="24347">MTLLQPIHRPSLHDQLVEQLRSYFTEGPLKPGEKVNEQALASAYGVSRTPLREALKVLASEGLLTWTPNRGVRMAEISAEGLAEVFEVLMALESLAGRKAAARMTEAGIAAIADLQARMEAEYEAGDISAYFRTNQAIHEAILQGSGNEALIGTHRSLSGRVRRARFMANMSRTRWQHAIEEHREILAALTARDAEGLGQLLAAHLEGKLRSLQETLPSSRA</sequence>
<dbReference type="InterPro" id="IPR000524">
    <property type="entry name" value="Tscrpt_reg_HTH_GntR"/>
</dbReference>